<name>A0ABS7GQV5_9HYPH</name>
<dbReference type="SUPFAM" id="SSF49764">
    <property type="entry name" value="HSP20-like chaperones"/>
    <property type="match status" value="1"/>
</dbReference>
<dbReference type="CDD" id="cd06464">
    <property type="entry name" value="ACD_sHsps-like"/>
    <property type="match status" value="1"/>
</dbReference>
<dbReference type="Proteomes" id="UP000717752">
    <property type="component" value="Unassembled WGS sequence"/>
</dbReference>
<organism evidence="4 5">
    <name type="scientific">Rhizobium mesosinicum</name>
    <dbReference type="NCBI Taxonomy" id="335017"/>
    <lineage>
        <taxon>Bacteria</taxon>
        <taxon>Pseudomonadati</taxon>
        <taxon>Pseudomonadota</taxon>
        <taxon>Alphaproteobacteria</taxon>
        <taxon>Hyphomicrobiales</taxon>
        <taxon>Rhizobiaceae</taxon>
        <taxon>Rhizobium/Agrobacterium group</taxon>
        <taxon>Rhizobium</taxon>
    </lineage>
</organism>
<evidence type="ECO:0000313" key="4">
    <source>
        <dbReference type="EMBL" id="MBW9052341.1"/>
    </source>
</evidence>
<dbReference type="InterPro" id="IPR002068">
    <property type="entry name" value="A-crystallin/Hsp20_dom"/>
</dbReference>
<dbReference type="Gene3D" id="2.60.40.790">
    <property type="match status" value="1"/>
</dbReference>
<comment type="caution">
    <text evidence="4">The sequence shown here is derived from an EMBL/GenBank/DDBJ whole genome shotgun (WGS) entry which is preliminary data.</text>
</comment>
<dbReference type="RefSeq" id="WP_220333801.1">
    <property type="nucleotide sequence ID" value="NZ_JAEUAK010000003.1"/>
</dbReference>
<reference evidence="4 5" key="1">
    <citation type="journal article" date="2021" name="MBio">
        <title>Poor Competitiveness of Bradyrhizobium in Pigeon Pea Root Colonization in Indian Soils.</title>
        <authorList>
            <person name="Chalasani D."/>
            <person name="Basu A."/>
            <person name="Pullabhotla S.V.S.R.N."/>
            <person name="Jorrin B."/>
            <person name="Neal A.L."/>
            <person name="Poole P.S."/>
            <person name="Podile A.R."/>
            <person name="Tkacz A."/>
        </authorList>
    </citation>
    <scope>NUCLEOTIDE SEQUENCE [LARGE SCALE GENOMIC DNA]</scope>
    <source>
        <strain evidence="4 5">HU56</strain>
    </source>
</reference>
<gene>
    <name evidence="4" type="ORF">JNB85_07915</name>
</gene>
<accession>A0ABS7GQV5</accession>
<evidence type="ECO:0000256" key="1">
    <source>
        <dbReference type="PROSITE-ProRule" id="PRU00285"/>
    </source>
</evidence>
<evidence type="ECO:0000256" key="2">
    <source>
        <dbReference type="RuleBase" id="RU003616"/>
    </source>
</evidence>
<dbReference type="InterPro" id="IPR031107">
    <property type="entry name" value="Small_HSP"/>
</dbReference>
<dbReference type="Pfam" id="PF00011">
    <property type="entry name" value="HSP20"/>
    <property type="match status" value="1"/>
</dbReference>
<sequence>MADTATKLPVKNEEKSALPAGNLWSPFEAFRSEIDRLFDDFTPFSRRSADRALFGRALPALGAWPTVPAVDVIERDDAFELTAEVPGLDEKNIEVKLSNGMLTIRGEKQEEKETKEKEYHISERRFGSFQRNFQLPDGVDAQKVEASFAKGILKVKLPKSAEAKKNERKIEIKAS</sequence>
<dbReference type="PANTHER" id="PTHR11527">
    <property type="entry name" value="HEAT-SHOCK PROTEIN 20 FAMILY MEMBER"/>
    <property type="match status" value="1"/>
</dbReference>
<protein>
    <submittedName>
        <fullName evidence="4">Hsp20/alpha crystallin family protein</fullName>
    </submittedName>
</protein>
<dbReference type="EMBL" id="JAEUAK010000003">
    <property type="protein sequence ID" value="MBW9052341.1"/>
    <property type="molecule type" value="Genomic_DNA"/>
</dbReference>
<proteinExistence type="inferred from homology"/>
<dbReference type="InterPro" id="IPR008978">
    <property type="entry name" value="HSP20-like_chaperone"/>
</dbReference>
<dbReference type="PROSITE" id="PS01031">
    <property type="entry name" value="SHSP"/>
    <property type="match status" value="1"/>
</dbReference>
<evidence type="ECO:0000313" key="5">
    <source>
        <dbReference type="Proteomes" id="UP000717752"/>
    </source>
</evidence>
<feature type="domain" description="SHSP" evidence="3">
    <location>
        <begin position="61"/>
        <end position="175"/>
    </location>
</feature>
<evidence type="ECO:0000259" key="3">
    <source>
        <dbReference type="PROSITE" id="PS01031"/>
    </source>
</evidence>
<keyword evidence="5" id="KW-1185">Reference proteome</keyword>
<comment type="similarity">
    <text evidence="1 2">Belongs to the small heat shock protein (HSP20) family.</text>
</comment>